<dbReference type="EMBL" id="CP010777">
    <property type="protein sequence ID" value="AKQ44594.1"/>
    <property type="molecule type" value="Genomic_DNA"/>
</dbReference>
<accession>A0A0H4VLG5</accession>
<keyword evidence="2" id="KW-1185">Reference proteome</keyword>
<evidence type="ECO:0000313" key="1">
    <source>
        <dbReference type="EMBL" id="AKQ44594.1"/>
    </source>
</evidence>
<name>A0A0H4VLG5_9BACT</name>
<dbReference type="AlphaFoldDB" id="A0A0H4VLG5"/>
<proteinExistence type="predicted"/>
<evidence type="ECO:0008006" key="3">
    <source>
        <dbReference type="Google" id="ProtNLM"/>
    </source>
</evidence>
<evidence type="ECO:0000313" key="2">
    <source>
        <dbReference type="Proteomes" id="UP000036458"/>
    </source>
</evidence>
<organism evidence="1 2">
    <name type="scientific">Rufibacter radiotolerans</name>
    <dbReference type="NCBI Taxonomy" id="1379910"/>
    <lineage>
        <taxon>Bacteria</taxon>
        <taxon>Pseudomonadati</taxon>
        <taxon>Bacteroidota</taxon>
        <taxon>Cytophagia</taxon>
        <taxon>Cytophagales</taxon>
        <taxon>Hymenobacteraceae</taxon>
        <taxon>Rufibacter</taxon>
    </lineage>
</organism>
<dbReference type="PATRIC" id="fig|1379910.4.peg.290"/>
<dbReference type="Proteomes" id="UP000036458">
    <property type="component" value="Chromosome"/>
</dbReference>
<protein>
    <recommendedName>
        <fullName evidence="3">STAS/SEC14 domain-containing protein</fullName>
    </recommendedName>
</protein>
<sequence length="165" mass="18880">MYDFHSAVIEVAVLVSYSYMQIGLSKHIKISYRADMQTVIIRWQQPVTFTEFKINCLAILALAKENSASSWLLDCRSKGEITEQESDWLTEEFYPKAIEQVASQLVVAWLLTPRQMQRLSEGANLSAVTLDNPVIRRNAFMTEQDAVKWLEESMATLEKNSTPRS</sequence>
<gene>
    <name evidence="1" type="ORF">TH63_01415</name>
</gene>
<dbReference type="KEGG" id="ruf:TH63_01415"/>
<reference evidence="1 2" key="1">
    <citation type="submission" date="2015-01" db="EMBL/GenBank/DDBJ databases">
        <title>Rufibacter sp./DG31D/ whole genome sequencing.</title>
        <authorList>
            <person name="Kim M.K."/>
            <person name="Srinivasan S."/>
            <person name="Lee J.-J."/>
        </authorList>
    </citation>
    <scope>NUCLEOTIDE SEQUENCE [LARGE SCALE GENOMIC DNA]</scope>
    <source>
        <strain evidence="1 2">DG31D</strain>
    </source>
</reference>